<dbReference type="Pfam" id="PF06722">
    <property type="entry name" value="EryCIII-like_C"/>
    <property type="match status" value="1"/>
</dbReference>
<evidence type="ECO:0000259" key="1">
    <source>
        <dbReference type="Pfam" id="PF06722"/>
    </source>
</evidence>
<dbReference type="InterPro" id="IPR050426">
    <property type="entry name" value="Glycosyltransferase_28"/>
</dbReference>
<comment type="caution">
    <text evidence="2">The sequence shown here is derived from an EMBL/GenBank/DDBJ whole genome shotgun (WGS) entry which is preliminary data.</text>
</comment>
<dbReference type="PANTHER" id="PTHR48050">
    <property type="entry name" value="STEROL 3-BETA-GLUCOSYLTRANSFERASE"/>
    <property type="match status" value="1"/>
</dbReference>
<dbReference type="Proteomes" id="UP000253831">
    <property type="component" value="Unassembled WGS sequence"/>
</dbReference>
<accession>A0A369XHL8</accession>
<feature type="domain" description="Erythromycin biosynthesis protein CIII-like C-terminal" evidence="1">
    <location>
        <begin position="291"/>
        <end position="379"/>
    </location>
</feature>
<evidence type="ECO:0000313" key="2">
    <source>
        <dbReference type="EMBL" id="RDE48850.1"/>
    </source>
</evidence>
<proteinExistence type="predicted"/>
<dbReference type="PANTHER" id="PTHR48050:SF13">
    <property type="entry name" value="STEROL 3-BETA-GLUCOSYLTRANSFERASE UGT80A2"/>
    <property type="match status" value="1"/>
</dbReference>
<name>A0A369XHL8_9PROT</name>
<dbReference type="EMBL" id="QPGA01000077">
    <property type="protein sequence ID" value="RDE48850.1"/>
    <property type="molecule type" value="Genomic_DNA"/>
</dbReference>
<reference evidence="2 3" key="1">
    <citation type="submission" date="2018-05" db="EMBL/GenBank/DDBJ databases">
        <title>Integrated omic analyses show evidence that a Ca. Accumulibacter phosphatis strain performs denitrification under micro-aerobic conditions.</title>
        <authorList>
            <person name="Camejo P.Y."/>
            <person name="Katherine M.D."/>
            <person name="Daniel N.R."/>
        </authorList>
    </citation>
    <scope>NUCLEOTIDE SEQUENCE [LARGE SCALE GENOMIC DNA]</scope>
    <source>
        <strain evidence="2">UW-LDO-IC</strain>
    </source>
</reference>
<dbReference type="SUPFAM" id="SSF53756">
    <property type="entry name" value="UDP-Glycosyltransferase/glycogen phosphorylase"/>
    <property type="match status" value="1"/>
</dbReference>
<sequence>MSHIVFAWELGYGLGHLSPLATLGREFERRGHTVSFILRDLSRIGSLLDPGHFACYQAPIWLGRTTASAPSPATYADILLTHGYADPQFVRGRAWAWRRLLTALDVDLMVFDHAPTALMASEGLGMARVLYGSTFCAPPQTDPLPHMQWWERRGAENIQANEKLALHTLNTLRREMGNRERDKVASLFATEANFLLGIEALDHYPQRSGVTYHGPAPAPPPGHGASKIEWPRQGKQRLFVYLSPDYPIIEPLLAALAKSPYAILVYAPGLSPQQRRACASYHLVMLDQPVDLSEIGRQCDAALGYGGAGATLALLAAGCPLILLPRHIEQLMLAKRAEQLGVAAVVSAPEIYQDYPKLLRRVLSDERYKEAAVRFAATQPKWLADQTVAVIADSCDELIAARAGRA</sequence>
<dbReference type="AlphaFoldDB" id="A0A369XHL8"/>
<evidence type="ECO:0000313" key="3">
    <source>
        <dbReference type="Proteomes" id="UP000253831"/>
    </source>
</evidence>
<dbReference type="Gene3D" id="3.40.50.2000">
    <property type="entry name" value="Glycogen Phosphorylase B"/>
    <property type="match status" value="2"/>
</dbReference>
<dbReference type="GO" id="GO:0016757">
    <property type="term" value="F:glycosyltransferase activity"/>
    <property type="evidence" value="ECO:0007669"/>
    <property type="project" value="UniProtKB-ARBA"/>
</dbReference>
<protein>
    <recommendedName>
        <fullName evidence="1">Erythromycin biosynthesis protein CIII-like C-terminal domain-containing protein</fullName>
    </recommendedName>
</protein>
<gene>
    <name evidence="2" type="ORF">DVS81_19830</name>
</gene>
<organism evidence="2 3">
    <name type="scientific">Candidatus Accumulibacter meliphilus</name>
    <dbReference type="NCBI Taxonomy" id="2211374"/>
    <lineage>
        <taxon>Bacteria</taxon>
        <taxon>Pseudomonadati</taxon>
        <taxon>Pseudomonadota</taxon>
        <taxon>Betaproteobacteria</taxon>
        <taxon>Candidatus Accumulibacter</taxon>
    </lineage>
</organism>
<dbReference type="InterPro" id="IPR010610">
    <property type="entry name" value="EryCIII-like_C"/>
</dbReference>